<protein>
    <submittedName>
        <fullName evidence="3">Cytochrome P450 monooxygenase CYP52X1</fullName>
    </submittedName>
</protein>
<organism evidence="3">
    <name type="scientific">Ganoderma boninense</name>
    <dbReference type="NCBI Taxonomy" id="34458"/>
    <lineage>
        <taxon>Eukaryota</taxon>
        <taxon>Fungi</taxon>
        <taxon>Dikarya</taxon>
        <taxon>Basidiomycota</taxon>
        <taxon>Agaricomycotina</taxon>
        <taxon>Agaricomycetes</taxon>
        <taxon>Polyporales</taxon>
        <taxon>Polyporaceae</taxon>
        <taxon>Ganoderma</taxon>
    </lineage>
</organism>
<dbReference type="GO" id="GO:0004497">
    <property type="term" value="F:monooxygenase activity"/>
    <property type="evidence" value="ECO:0007669"/>
    <property type="project" value="UniProtKB-KW"/>
</dbReference>
<keyword evidence="3" id="KW-0560">Oxidoreductase</keyword>
<evidence type="ECO:0000313" key="3">
    <source>
        <dbReference type="EMBL" id="VWO99489.1"/>
    </source>
</evidence>
<dbReference type="PANTHER" id="PTHR35192:SF2">
    <property type="entry name" value="APPLE DOMAIN-CONTAINING PROTEIN"/>
    <property type="match status" value="1"/>
</dbReference>
<feature type="signal peptide" evidence="1">
    <location>
        <begin position="1"/>
        <end position="22"/>
    </location>
</feature>
<dbReference type="InterPro" id="IPR048661">
    <property type="entry name" value="CPL1-like"/>
</dbReference>
<dbReference type="InterPro" id="IPR038955">
    <property type="entry name" value="PriA/CPL1_fungi"/>
</dbReference>
<keyword evidence="1" id="KW-0732">Signal</keyword>
<keyword evidence="3" id="KW-0503">Monooxygenase</keyword>
<dbReference type="Pfam" id="PF21671">
    <property type="entry name" value="CPL1-like"/>
    <property type="match status" value="1"/>
</dbReference>
<accession>A0A5K1K104</accession>
<sequence length="255" mass="26583">MRPNLAFNVLGVLTVGVASVQAQSRTTLSGLSRRQTGGYTDTCGLVIGELQGLVNGNPITFGEVYACACLSTISSLLTSNGIAAELNERSETCTFPAGAIESCEDSNPCAFACSNGFSVDSVAGECVCEAPNAVCNGQCSSSCPSAVVTPERRAASPFDRVANRRRMCPRGFIPCGLFEQRGQVSEPWECVDAKHELESCGGCMTPFDSLSPRGVDCTALPGVADVSCMGGACVVRRCKSGYAVTADRSRCVATK</sequence>
<evidence type="ECO:0000256" key="1">
    <source>
        <dbReference type="SAM" id="SignalP"/>
    </source>
</evidence>
<proteinExistence type="predicted"/>
<evidence type="ECO:0000259" key="2">
    <source>
        <dbReference type="Pfam" id="PF21671"/>
    </source>
</evidence>
<reference evidence="3" key="1">
    <citation type="submission" date="2019-10" db="EMBL/GenBank/DDBJ databases">
        <authorList>
            <person name="Nor Muhammad N."/>
        </authorList>
    </citation>
    <scope>NUCLEOTIDE SEQUENCE</scope>
</reference>
<name>A0A5K1K104_9APHY</name>
<dbReference type="EMBL" id="LR727681">
    <property type="protein sequence ID" value="VWO99489.1"/>
    <property type="molecule type" value="Genomic_DNA"/>
</dbReference>
<gene>
    <name evidence="3" type="primary">E2EAF6</name>
</gene>
<feature type="domain" description="Protein CPL1-like" evidence="2">
    <location>
        <begin position="188"/>
        <end position="252"/>
    </location>
</feature>
<dbReference type="PANTHER" id="PTHR35192">
    <property type="entry name" value="PROTEIN, PUTATIVE-RELATED"/>
    <property type="match status" value="1"/>
</dbReference>
<dbReference type="AlphaFoldDB" id="A0A5K1K104"/>
<feature type="chain" id="PRO_5023803671" evidence="1">
    <location>
        <begin position="23"/>
        <end position="255"/>
    </location>
</feature>